<comment type="caution">
    <text evidence="1">The sequence shown here is derived from an EMBL/GenBank/DDBJ whole genome shotgun (WGS) entry which is preliminary data.</text>
</comment>
<proteinExistence type="predicted"/>
<name>A0ABS7ZQJ7_9GAMM</name>
<evidence type="ECO:0000313" key="2">
    <source>
        <dbReference type="Proteomes" id="UP000714380"/>
    </source>
</evidence>
<gene>
    <name evidence="1" type="ORF">I9W95_10245</name>
</gene>
<evidence type="ECO:0000313" key="1">
    <source>
        <dbReference type="EMBL" id="MCA6063989.1"/>
    </source>
</evidence>
<accession>A0ABS7ZQJ7</accession>
<dbReference type="EMBL" id="JAEDAH010000050">
    <property type="protein sequence ID" value="MCA6063989.1"/>
    <property type="molecule type" value="Genomic_DNA"/>
</dbReference>
<sequence length="216" mass="25199">MKPMIEELKNRLRDQRDLLNELQSTRLHRALSWMAAAEGHHNDADLRFICSWISFSACYLADDEQVRALADQQGFQRLIQQLVDLDQQERIYHCLWHQFSGPVRALIKNPYVFAPFWVSQRLQNDDWKQQFDQSSVAALNYLSRKKVPELLGIVLDRLYVLHNQVVRGGATYQSRVNREQVEDGGRLLLALMPVIIDIMLTHSDQDWGDLPYPVVK</sequence>
<evidence type="ECO:0008006" key="3">
    <source>
        <dbReference type="Google" id="ProtNLM"/>
    </source>
</evidence>
<keyword evidence="2" id="KW-1185">Reference proteome</keyword>
<organism evidence="1 2">
    <name type="scientific">Thalassolituus marinus</name>
    <dbReference type="NCBI Taxonomy" id="671053"/>
    <lineage>
        <taxon>Bacteria</taxon>
        <taxon>Pseudomonadati</taxon>
        <taxon>Pseudomonadota</taxon>
        <taxon>Gammaproteobacteria</taxon>
        <taxon>Oceanospirillales</taxon>
        <taxon>Oceanospirillaceae</taxon>
        <taxon>Thalassolituus</taxon>
    </lineage>
</organism>
<protein>
    <recommendedName>
        <fullName evidence="3">Apea-like HEPN domain-containing protein</fullName>
    </recommendedName>
</protein>
<dbReference type="Proteomes" id="UP000714380">
    <property type="component" value="Unassembled WGS sequence"/>
</dbReference>
<reference evidence="1 2" key="1">
    <citation type="submission" date="2020-12" db="EMBL/GenBank/DDBJ databases">
        <title>Novel Thalassolituus-related marine hydrocarbonoclastic bacteria mediated algae-derived hydrocarbons mineralization in twilight zone of the northern South China Sea.</title>
        <authorList>
            <person name="Dong C."/>
        </authorList>
    </citation>
    <scope>NUCLEOTIDE SEQUENCE [LARGE SCALE GENOMIC DNA]</scope>
    <source>
        <strain evidence="1 2">IMCC1826</strain>
    </source>
</reference>